<organism evidence="1 2">
    <name type="scientific">Candidatus Pristimantibacillus lignocellulolyticus</name>
    <dbReference type="NCBI Taxonomy" id="2994561"/>
    <lineage>
        <taxon>Bacteria</taxon>
        <taxon>Bacillati</taxon>
        <taxon>Bacillota</taxon>
        <taxon>Bacilli</taxon>
        <taxon>Bacillales</taxon>
        <taxon>Paenibacillaceae</taxon>
        <taxon>Candidatus Pristimantibacillus</taxon>
    </lineage>
</organism>
<proteinExistence type="predicted"/>
<reference evidence="1" key="1">
    <citation type="submission" date="2022-05" db="EMBL/GenBank/DDBJ databases">
        <title>Novel bacterial taxa in a minimal lignocellulolytic consortium and its capacity to transform plastics disclosed by genome-resolved metagenomics.</title>
        <authorList>
            <person name="Rodriguez C.A.D."/>
            <person name="Diaz-Garcia L."/>
            <person name="Herrera K."/>
            <person name="Tarazona N.A."/>
            <person name="Sproer C."/>
            <person name="Overmann J."/>
            <person name="Jimenez D.J."/>
        </authorList>
    </citation>
    <scope>NUCLEOTIDE SEQUENCE</scope>
    <source>
        <strain evidence="1">MAG5</strain>
    </source>
</reference>
<sequence length="100" mass="11631">MIVDYFAEGNEPTSITLSYFEQLNGNDLEIKVSMMFNATCLFSTANNLQKIIIEYNEEQMTLDRKQLQTWLGYTLDQLESEKKFLKQVNKKLEAGEQLPI</sequence>
<dbReference type="Proteomes" id="UP001056756">
    <property type="component" value="Chromosome"/>
</dbReference>
<accession>A0A9J6ZD59</accession>
<gene>
    <name evidence="1" type="ORF">NAG76_19455</name>
</gene>
<name>A0A9J6ZD59_9BACL</name>
<dbReference type="EMBL" id="CP097899">
    <property type="protein sequence ID" value="URN93975.1"/>
    <property type="molecule type" value="Genomic_DNA"/>
</dbReference>
<dbReference type="AlphaFoldDB" id="A0A9J6ZD59"/>
<evidence type="ECO:0000313" key="1">
    <source>
        <dbReference type="EMBL" id="URN93975.1"/>
    </source>
</evidence>
<evidence type="ECO:0000313" key="2">
    <source>
        <dbReference type="Proteomes" id="UP001056756"/>
    </source>
</evidence>
<protein>
    <submittedName>
        <fullName evidence="1">Uncharacterized protein</fullName>
    </submittedName>
</protein>
<dbReference type="KEGG" id="plig:NAG76_19455"/>